<reference evidence="1 2" key="1">
    <citation type="submission" date="2017-09" db="EMBL/GenBank/DDBJ databases">
        <title>Complete genome sequence of Oxytococcus suis strain ZY16052.</title>
        <authorList>
            <person name="Li F."/>
        </authorList>
    </citation>
    <scope>NUCLEOTIDE SEQUENCE [LARGE SCALE GENOMIC DNA]</scope>
    <source>
        <strain evidence="1 2">ZY16052</strain>
    </source>
</reference>
<dbReference type="Proteomes" id="UP000263232">
    <property type="component" value="Chromosome"/>
</dbReference>
<proteinExistence type="predicted"/>
<keyword evidence="2" id="KW-1185">Reference proteome</keyword>
<sequence length="127" mass="14499">MGNNRNTQAKQNNKVVHLYEEATQQAVKIPRTLNWRKVTALLAGILLIGLSGGQLLQTLQASQENQAAYEAARASHQVAVEKNRKTQEEYQRVQSPDYLAEIARRDYYYSKPNEIIFEIGENITHNE</sequence>
<evidence type="ECO:0000313" key="1">
    <source>
        <dbReference type="EMBL" id="AXY26540.1"/>
    </source>
</evidence>
<dbReference type="AlphaFoldDB" id="A0A347WN83"/>
<evidence type="ECO:0000313" key="2">
    <source>
        <dbReference type="Proteomes" id="UP000263232"/>
    </source>
</evidence>
<name>A0A347WN83_9LACT</name>
<evidence type="ECO:0008006" key="3">
    <source>
        <dbReference type="Google" id="ProtNLM"/>
    </source>
</evidence>
<organism evidence="1 2">
    <name type="scientific">Suicoccus acidiformans</name>
    <dbReference type="NCBI Taxonomy" id="2036206"/>
    <lineage>
        <taxon>Bacteria</taxon>
        <taxon>Bacillati</taxon>
        <taxon>Bacillota</taxon>
        <taxon>Bacilli</taxon>
        <taxon>Lactobacillales</taxon>
        <taxon>Aerococcaceae</taxon>
        <taxon>Suicoccus</taxon>
    </lineage>
</organism>
<dbReference type="InterPro" id="IPR007060">
    <property type="entry name" value="FtsL/DivIC"/>
</dbReference>
<dbReference type="KEGG" id="abae:CL176_11335"/>
<dbReference type="Pfam" id="PF04977">
    <property type="entry name" value="DivIC"/>
    <property type="match status" value="1"/>
</dbReference>
<dbReference type="EMBL" id="CP023434">
    <property type="protein sequence ID" value="AXY26540.1"/>
    <property type="molecule type" value="Genomic_DNA"/>
</dbReference>
<accession>A0A347WN83</accession>
<dbReference type="RefSeq" id="WP_162890972.1">
    <property type="nucleotide sequence ID" value="NZ_CP023434.1"/>
</dbReference>
<protein>
    <recommendedName>
        <fullName evidence="3">Septum formation initiator</fullName>
    </recommendedName>
</protein>
<gene>
    <name evidence="1" type="ORF">CL176_11335</name>
</gene>